<keyword evidence="7 8" id="KW-0472">Membrane</keyword>
<dbReference type="InterPro" id="IPR000537">
    <property type="entry name" value="UbiA_prenyltransferase"/>
</dbReference>
<evidence type="ECO:0000256" key="1">
    <source>
        <dbReference type="ARBA" id="ARBA00004141"/>
    </source>
</evidence>
<dbReference type="CDD" id="cd13962">
    <property type="entry name" value="PT_UbiA_UBIAD1"/>
    <property type="match status" value="1"/>
</dbReference>
<dbReference type="GO" id="GO:0046428">
    <property type="term" value="F:1,4-dihydroxy-2-naphthoate polyprenyltransferase activity"/>
    <property type="evidence" value="ECO:0007669"/>
    <property type="project" value="UniProtKB-UniRule"/>
</dbReference>
<dbReference type="Gene3D" id="1.10.357.140">
    <property type="entry name" value="UbiA prenyltransferase"/>
    <property type="match status" value="1"/>
</dbReference>
<comment type="similarity">
    <text evidence="8">Belongs to the MenA family. Type 1 subfamily.</text>
</comment>
<reference evidence="10" key="1">
    <citation type="journal article" date="2014" name="Int. J. Syst. Evol. Microbiol.">
        <title>Complete genome sequence of Corynebacterium casei LMG S-19264T (=DSM 44701T), isolated from a smear-ripened cheese.</title>
        <authorList>
            <consortium name="US DOE Joint Genome Institute (JGI-PGF)"/>
            <person name="Walter F."/>
            <person name="Albersmeier A."/>
            <person name="Kalinowski J."/>
            <person name="Ruckert C."/>
        </authorList>
    </citation>
    <scope>NUCLEOTIDE SEQUENCE</scope>
    <source>
        <strain evidence="10">KCTC 12870</strain>
    </source>
</reference>
<feature type="transmembrane region" description="Helical" evidence="8">
    <location>
        <begin position="212"/>
        <end position="234"/>
    </location>
</feature>
<dbReference type="InterPro" id="IPR026046">
    <property type="entry name" value="UBIAD1"/>
</dbReference>
<evidence type="ECO:0000256" key="7">
    <source>
        <dbReference type="ARBA" id="ARBA00023136"/>
    </source>
</evidence>
<dbReference type="UniPathway" id="UPA00079">
    <property type="reaction ID" value="UER00168"/>
</dbReference>
<dbReference type="GO" id="GO:0009234">
    <property type="term" value="P:menaquinone biosynthetic process"/>
    <property type="evidence" value="ECO:0007669"/>
    <property type="project" value="UniProtKB-UniRule"/>
</dbReference>
<dbReference type="InterPro" id="IPR004657">
    <property type="entry name" value="MenA"/>
</dbReference>
<dbReference type="RefSeq" id="WP_189513645.1">
    <property type="nucleotide sequence ID" value="NZ_BMXG01000008.1"/>
</dbReference>
<accession>A0A8J3GEN3</accession>
<dbReference type="PANTHER" id="PTHR13929">
    <property type="entry name" value="1,4-DIHYDROXY-2-NAPHTHOATE OCTAPRENYLTRANSFERASE"/>
    <property type="match status" value="1"/>
</dbReference>
<name>A0A8J3GEN3_9BACT</name>
<keyword evidence="2 8" id="KW-0474">Menaquinone biosynthesis</keyword>
<keyword evidence="6 8" id="KW-1133">Transmembrane helix</keyword>
<evidence type="ECO:0000256" key="2">
    <source>
        <dbReference type="ARBA" id="ARBA00022428"/>
    </source>
</evidence>
<comment type="pathway">
    <text evidence="8">Quinol/quinone metabolism; menaquinone biosynthesis; menaquinol from 1,4-dihydroxy-2-naphthoate: step 1/2.</text>
</comment>
<dbReference type="Proteomes" id="UP000642829">
    <property type="component" value="Unassembled WGS sequence"/>
</dbReference>
<keyword evidence="4 8" id="KW-0808">Transferase</keyword>
<reference evidence="10" key="2">
    <citation type="submission" date="2020-09" db="EMBL/GenBank/DDBJ databases">
        <authorList>
            <person name="Sun Q."/>
            <person name="Kim S."/>
        </authorList>
    </citation>
    <scope>NUCLEOTIDE SEQUENCE</scope>
    <source>
        <strain evidence="10">KCTC 12870</strain>
    </source>
</reference>
<dbReference type="GO" id="GO:0042371">
    <property type="term" value="P:vitamin K biosynthetic process"/>
    <property type="evidence" value="ECO:0007669"/>
    <property type="project" value="TreeGrafter"/>
</dbReference>
<dbReference type="EC" id="2.5.1.74" evidence="8 9"/>
<dbReference type="HAMAP" id="MF_01937">
    <property type="entry name" value="MenA_1"/>
    <property type="match status" value="1"/>
</dbReference>
<gene>
    <name evidence="8" type="primary">menA</name>
    <name evidence="10" type="ORF">GCM10007047_15410</name>
</gene>
<dbReference type="AlphaFoldDB" id="A0A8J3GEN3"/>
<keyword evidence="3 8" id="KW-1003">Cell membrane</keyword>
<keyword evidence="11" id="KW-1185">Reference proteome</keyword>
<evidence type="ECO:0000313" key="11">
    <source>
        <dbReference type="Proteomes" id="UP000642829"/>
    </source>
</evidence>
<dbReference type="GO" id="GO:0005886">
    <property type="term" value="C:plasma membrane"/>
    <property type="evidence" value="ECO:0007669"/>
    <property type="project" value="UniProtKB-SubCell"/>
</dbReference>
<dbReference type="PIRSF" id="PIRSF005355">
    <property type="entry name" value="UBIAD1"/>
    <property type="match status" value="1"/>
</dbReference>
<keyword evidence="5 8" id="KW-0812">Transmembrane</keyword>
<evidence type="ECO:0000256" key="8">
    <source>
        <dbReference type="HAMAP-Rule" id="MF_01937"/>
    </source>
</evidence>
<feature type="transmembrane region" description="Helical" evidence="8">
    <location>
        <begin position="114"/>
        <end position="132"/>
    </location>
</feature>
<feature type="transmembrane region" description="Helical" evidence="8">
    <location>
        <begin position="169"/>
        <end position="191"/>
    </location>
</feature>
<evidence type="ECO:0000256" key="6">
    <source>
        <dbReference type="ARBA" id="ARBA00022989"/>
    </source>
</evidence>
<comment type="catalytic activity">
    <reaction evidence="8">
        <text>an all-trans-polyprenyl diphosphate + 1,4-dihydroxy-2-naphthoate + H(+) = a 2-demethylmenaquinol + CO2 + diphosphate</text>
        <dbReference type="Rhea" id="RHEA:26478"/>
        <dbReference type="Rhea" id="RHEA-COMP:9563"/>
        <dbReference type="Rhea" id="RHEA-COMP:9564"/>
        <dbReference type="ChEBI" id="CHEBI:11173"/>
        <dbReference type="ChEBI" id="CHEBI:15378"/>
        <dbReference type="ChEBI" id="CHEBI:16526"/>
        <dbReference type="ChEBI" id="CHEBI:33019"/>
        <dbReference type="ChEBI" id="CHEBI:55437"/>
        <dbReference type="ChEBI" id="CHEBI:58914"/>
        <dbReference type="EC" id="2.5.1.74"/>
    </reaction>
</comment>
<protein>
    <recommendedName>
        <fullName evidence="8 9">1,4-dihydroxy-2-naphthoate octaprenyltransferase</fullName>
        <shortName evidence="8">DHNA-octaprenyltransferase</shortName>
        <ecNumber evidence="8 9">2.5.1.74</ecNumber>
    </recommendedName>
</protein>
<comment type="caution">
    <text evidence="10">The sequence shown here is derived from an EMBL/GenBank/DDBJ whole genome shotgun (WGS) entry which is preliminary data.</text>
</comment>
<comment type="function">
    <text evidence="8">Conversion of 1,4-dihydroxy-2-naphthoate (DHNA) to demethylmenaquinone (DMK).</text>
</comment>
<feature type="transmembrane region" description="Helical" evidence="8">
    <location>
        <begin position="91"/>
        <end position="108"/>
    </location>
</feature>
<proteinExistence type="inferred from homology"/>
<comment type="subcellular location">
    <subcellularLocation>
        <location evidence="8">Cell membrane</location>
        <topology evidence="8">Multi-pass membrane protein</topology>
    </subcellularLocation>
    <subcellularLocation>
        <location evidence="1">Membrane</location>
        <topology evidence="1">Multi-pass membrane protein</topology>
    </subcellularLocation>
</comment>
<evidence type="ECO:0000256" key="3">
    <source>
        <dbReference type="ARBA" id="ARBA00022475"/>
    </source>
</evidence>
<evidence type="ECO:0000256" key="5">
    <source>
        <dbReference type="ARBA" id="ARBA00022692"/>
    </source>
</evidence>
<dbReference type="NCBIfam" id="TIGR00751">
    <property type="entry name" value="menA"/>
    <property type="match status" value="1"/>
</dbReference>
<feature type="transmembrane region" description="Helical" evidence="8">
    <location>
        <begin position="39"/>
        <end position="57"/>
    </location>
</feature>
<dbReference type="Pfam" id="PF01040">
    <property type="entry name" value="UbiA"/>
    <property type="match status" value="1"/>
</dbReference>
<organism evidence="10 11">
    <name type="scientific">Cerasicoccus arenae</name>
    <dbReference type="NCBI Taxonomy" id="424488"/>
    <lineage>
        <taxon>Bacteria</taxon>
        <taxon>Pseudomonadati</taxon>
        <taxon>Verrucomicrobiota</taxon>
        <taxon>Opitutia</taxon>
        <taxon>Puniceicoccales</taxon>
        <taxon>Cerasicoccaceae</taxon>
        <taxon>Cerasicoccus</taxon>
    </lineage>
</organism>
<dbReference type="PANTHER" id="PTHR13929:SF0">
    <property type="entry name" value="UBIA PRENYLTRANSFERASE DOMAIN-CONTAINING PROTEIN 1"/>
    <property type="match status" value="1"/>
</dbReference>
<dbReference type="InterPro" id="IPR044878">
    <property type="entry name" value="UbiA_sf"/>
</dbReference>
<sequence length="290" mass="31092">MKIGVWILAARPKTLPAAIAPVLVGTALAAHDGQFAATPAFICLAFALLIQIGTNFANDYFDFVQGADNEQRIGPTRAVAAGLISPKAMRYATIVVLTLAFLVGMFLVYWGGAWLVLVGLVSIFCAITYTGGPYPLGYNGLGDVFVFIFFGLVAVGFTYYVQAGAFSSVAWMLGAGVGALSTNLLVINNYRDVETDRAAGKRTLVVRWGRSAAWWQYVVSVLLAMAVPAMLVIAGYAWTVLLPLAMTPLGVFLCLLLKRSKTRADFQLVLAQTAKMLLFYSGLLSIGLVL</sequence>
<evidence type="ECO:0000313" key="10">
    <source>
        <dbReference type="EMBL" id="GHC00087.1"/>
    </source>
</evidence>
<evidence type="ECO:0000256" key="4">
    <source>
        <dbReference type="ARBA" id="ARBA00022679"/>
    </source>
</evidence>
<dbReference type="NCBIfam" id="NF004751">
    <property type="entry name" value="PRK06080.1-3"/>
    <property type="match status" value="1"/>
</dbReference>
<feature type="transmembrane region" description="Helical" evidence="8">
    <location>
        <begin position="240"/>
        <end position="257"/>
    </location>
</feature>
<evidence type="ECO:0000256" key="9">
    <source>
        <dbReference type="NCBIfam" id="TIGR00751"/>
    </source>
</evidence>
<dbReference type="EMBL" id="BMXG01000008">
    <property type="protein sequence ID" value="GHC00087.1"/>
    <property type="molecule type" value="Genomic_DNA"/>
</dbReference>
<feature type="transmembrane region" description="Helical" evidence="8">
    <location>
        <begin position="144"/>
        <end position="163"/>
    </location>
</feature>